<evidence type="ECO:0000313" key="3">
    <source>
        <dbReference type="EMBL" id="KAJ7633997.1"/>
    </source>
</evidence>
<feature type="signal peptide" evidence="2">
    <location>
        <begin position="1"/>
        <end position="19"/>
    </location>
</feature>
<feature type="chain" id="PRO_5042118414" evidence="2">
    <location>
        <begin position="20"/>
        <end position="177"/>
    </location>
</feature>
<name>A0AAD7BY65_MYCRO</name>
<protein>
    <submittedName>
        <fullName evidence="3">Uncharacterized protein</fullName>
    </submittedName>
</protein>
<proteinExistence type="predicted"/>
<accession>A0AAD7BY65</accession>
<keyword evidence="4" id="KW-1185">Reference proteome</keyword>
<dbReference type="AlphaFoldDB" id="A0AAD7BY65"/>
<organism evidence="3 4">
    <name type="scientific">Mycena rosella</name>
    <name type="common">Pink bonnet</name>
    <name type="synonym">Agaricus rosellus</name>
    <dbReference type="NCBI Taxonomy" id="1033263"/>
    <lineage>
        <taxon>Eukaryota</taxon>
        <taxon>Fungi</taxon>
        <taxon>Dikarya</taxon>
        <taxon>Basidiomycota</taxon>
        <taxon>Agaricomycotina</taxon>
        <taxon>Agaricomycetes</taxon>
        <taxon>Agaricomycetidae</taxon>
        <taxon>Agaricales</taxon>
        <taxon>Marasmiineae</taxon>
        <taxon>Mycenaceae</taxon>
        <taxon>Mycena</taxon>
    </lineage>
</organism>
<dbReference type="EMBL" id="JARKIE010000479">
    <property type="protein sequence ID" value="KAJ7633997.1"/>
    <property type="molecule type" value="Genomic_DNA"/>
</dbReference>
<gene>
    <name evidence="3" type="ORF">B0H17DRAFT_1107726</name>
</gene>
<evidence type="ECO:0000313" key="4">
    <source>
        <dbReference type="Proteomes" id="UP001221757"/>
    </source>
</evidence>
<evidence type="ECO:0000256" key="2">
    <source>
        <dbReference type="SAM" id="SignalP"/>
    </source>
</evidence>
<feature type="compositionally biased region" description="Polar residues" evidence="1">
    <location>
        <begin position="165"/>
        <end position="177"/>
    </location>
</feature>
<feature type="region of interest" description="Disordered" evidence="1">
    <location>
        <begin position="121"/>
        <end position="177"/>
    </location>
</feature>
<dbReference type="Proteomes" id="UP001221757">
    <property type="component" value="Unassembled WGS sequence"/>
</dbReference>
<comment type="caution">
    <text evidence="3">The sequence shown here is derived from an EMBL/GenBank/DDBJ whole genome shotgun (WGS) entry which is preliminary data.</text>
</comment>
<evidence type="ECO:0000256" key="1">
    <source>
        <dbReference type="SAM" id="MobiDB-lite"/>
    </source>
</evidence>
<keyword evidence="2" id="KW-0732">Signal</keyword>
<feature type="region of interest" description="Disordered" evidence="1">
    <location>
        <begin position="27"/>
        <end position="57"/>
    </location>
</feature>
<feature type="non-terminal residue" evidence="3">
    <location>
        <position position="1"/>
    </location>
</feature>
<feature type="compositionally biased region" description="Polar residues" evidence="1">
    <location>
        <begin position="133"/>
        <end position="151"/>
    </location>
</feature>
<reference evidence="3" key="1">
    <citation type="submission" date="2023-03" db="EMBL/GenBank/DDBJ databases">
        <title>Massive genome expansion in bonnet fungi (Mycena s.s.) driven by repeated elements and novel gene families across ecological guilds.</title>
        <authorList>
            <consortium name="Lawrence Berkeley National Laboratory"/>
            <person name="Harder C.B."/>
            <person name="Miyauchi S."/>
            <person name="Viragh M."/>
            <person name="Kuo A."/>
            <person name="Thoen E."/>
            <person name="Andreopoulos B."/>
            <person name="Lu D."/>
            <person name="Skrede I."/>
            <person name="Drula E."/>
            <person name="Henrissat B."/>
            <person name="Morin E."/>
            <person name="Kohler A."/>
            <person name="Barry K."/>
            <person name="LaButti K."/>
            <person name="Morin E."/>
            <person name="Salamov A."/>
            <person name="Lipzen A."/>
            <person name="Mereny Z."/>
            <person name="Hegedus B."/>
            <person name="Baldrian P."/>
            <person name="Stursova M."/>
            <person name="Weitz H."/>
            <person name="Taylor A."/>
            <person name="Grigoriev I.V."/>
            <person name="Nagy L.G."/>
            <person name="Martin F."/>
            <person name="Kauserud H."/>
        </authorList>
    </citation>
    <scope>NUCLEOTIDE SEQUENCE</scope>
    <source>
        <strain evidence="3">CBHHK067</strain>
    </source>
</reference>
<sequence>MNRISRAVCLFSVISLVRSAAISDTSPAFTPISTPLESDPAGTPTDTGFPTTPDPTPTDPGTGGFLLVGVYTTCLTLTFAGPTGDPFSDPSSASVTDSVITVDAASSGATSRTVPVGTVTHVPERAHRHRSRTQSLSQIPTDFPLTTSSDSDPFPGGTADPQPTPTVSSVSICFSSD</sequence>
<feature type="compositionally biased region" description="Low complexity" evidence="1">
    <location>
        <begin position="39"/>
        <end position="51"/>
    </location>
</feature>
<feature type="compositionally biased region" description="Polar residues" evidence="1">
    <location>
        <begin position="27"/>
        <end position="36"/>
    </location>
</feature>